<keyword evidence="2" id="KW-0121">Carboxypeptidase</keyword>
<dbReference type="Gene3D" id="3.40.630.10">
    <property type="entry name" value="Zn peptidases"/>
    <property type="match status" value="2"/>
</dbReference>
<evidence type="ECO:0000313" key="3">
    <source>
        <dbReference type="Proteomes" id="UP000075243"/>
    </source>
</evidence>
<evidence type="ECO:0000313" key="2">
    <source>
        <dbReference type="EMBL" id="KYP71157.1"/>
    </source>
</evidence>
<name>A0A151TVS1_CAJCA</name>
<dbReference type="PANTHER" id="PTHR10404">
    <property type="entry name" value="N-ACETYLATED-ALPHA-LINKED ACIDIC DIPEPTIDASE"/>
    <property type="match status" value="1"/>
</dbReference>
<evidence type="ECO:0000259" key="1">
    <source>
        <dbReference type="Pfam" id="PF04389"/>
    </source>
</evidence>
<dbReference type="EMBL" id="CM003605">
    <property type="protein sequence ID" value="KYP71157.1"/>
    <property type="molecule type" value="Genomic_DNA"/>
</dbReference>
<keyword evidence="2" id="KW-0645">Protease</keyword>
<dbReference type="PANTHER" id="PTHR10404:SF75">
    <property type="entry name" value="GLUTAMATE CARBOXYPEPTIDASE AMP1-RELATED"/>
    <property type="match status" value="1"/>
</dbReference>
<dbReference type="STRING" id="3821.A0A151TVS1"/>
<dbReference type="Gramene" id="C.cajan_10116.t">
    <property type="protein sequence ID" value="C.cajan_10116.t"/>
    <property type="gene ID" value="C.cajan_10116"/>
</dbReference>
<sequence>MKVATIQNVFAVIKGSEEPDRHVLLGNHRDAWTYGAVDPSSGTAALLDIARSTEWVEQNLINLGSKAVAYLNVDCAVQGPGFFVGSTPQLDNLILEVMKKVKDPDSEGVSLYENWAAGGGGNNVMFLSLLVKCL</sequence>
<protein>
    <submittedName>
        <fullName evidence="2">Glutamate carboxypeptidase 2</fullName>
        <ecNumber evidence="2">3.4.17.21</ecNumber>
    </submittedName>
</protein>
<keyword evidence="2" id="KW-0378">Hydrolase</keyword>
<dbReference type="InterPro" id="IPR039373">
    <property type="entry name" value="Peptidase_M28B"/>
</dbReference>
<accession>A0A151TVS1</accession>
<dbReference type="GO" id="GO:0004181">
    <property type="term" value="F:metallocarboxypeptidase activity"/>
    <property type="evidence" value="ECO:0007669"/>
    <property type="project" value="UniProtKB-EC"/>
</dbReference>
<dbReference type="AlphaFoldDB" id="A0A151TVS1"/>
<reference evidence="2 3" key="1">
    <citation type="journal article" date="2012" name="Nat. Biotechnol.">
        <title>Draft genome sequence of pigeonpea (Cajanus cajan), an orphan legume crop of resource-poor farmers.</title>
        <authorList>
            <person name="Varshney R.K."/>
            <person name="Chen W."/>
            <person name="Li Y."/>
            <person name="Bharti A.K."/>
            <person name="Saxena R.K."/>
            <person name="Schlueter J.A."/>
            <person name="Donoghue M.T."/>
            <person name="Azam S."/>
            <person name="Fan G."/>
            <person name="Whaley A.M."/>
            <person name="Farmer A.D."/>
            <person name="Sheridan J."/>
            <person name="Iwata A."/>
            <person name="Tuteja R."/>
            <person name="Penmetsa R.V."/>
            <person name="Wu W."/>
            <person name="Upadhyaya H.D."/>
            <person name="Yang S.P."/>
            <person name="Shah T."/>
            <person name="Saxena K.B."/>
            <person name="Michael T."/>
            <person name="McCombie W.R."/>
            <person name="Yang B."/>
            <person name="Zhang G."/>
            <person name="Yang H."/>
            <person name="Wang J."/>
            <person name="Spillane C."/>
            <person name="Cook D.R."/>
            <person name="May G.D."/>
            <person name="Xu X."/>
            <person name="Jackson S.A."/>
        </authorList>
    </citation>
    <scope>NUCLEOTIDE SEQUENCE [LARGE SCALE GENOMIC DNA]</scope>
    <source>
        <strain evidence="3">cv. Asha</strain>
    </source>
</reference>
<dbReference type="InterPro" id="IPR007484">
    <property type="entry name" value="Peptidase_M28"/>
</dbReference>
<proteinExistence type="predicted"/>
<dbReference type="SUPFAM" id="SSF53187">
    <property type="entry name" value="Zn-dependent exopeptidases"/>
    <property type="match status" value="1"/>
</dbReference>
<dbReference type="EC" id="3.4.17.21" evidence="2"/>
<dbReference type="Proteomes" id="UP000075243">
    <property type="component" value="Chromosome 3"/>
</dbReference>
<organism evidence="2 3">
    <name type="scientific">Cajanus cajan</name>
    <name type="common">Pigeon pea</name>
    <name type="synonym">Cajanus indicus</name>
    <dbReference type="NCBI Taxonomy" id="3821"/>
    <lineage>
        <taxon>Eukaryota</taxon>
        <taxon>Viridiplantae</taxon>
        <taxon>Streptophyta</taxon>
        <taxon>Embryophyta</taxon>
        <taxon>Tracheophyta</taxon>
        <taxon>Spermatophyta</taxon>
        <taxon>Magnoliopsida</taxon>
        <taxon>eudicotyledons</taxon>
        <taxon>Gunneridae</taxon>
        <taxon>Pentapetalae</taxon>
        <taxon>rosids</taxon>
        <taxon>fabids</taxon>
        <taxon>Fabales</taxon>
        <taxon>Fabaceae</taxon>
        <taxon>Papilionoideae</taxon>
        <taxon>50 kb inversion clade</taxon>
        <taxon>NPAAA clade</taxon>
        <taxon>indigoferoid/millettioid clade</taxon>
        <taxon>Phaseoleae</taxon>
        <taxon>Cajanus</taxon>
    </lineage>
</organism>
<feature type="domain" description="Peptidase M28" evidence="1">
    <location>
        <begin position="8"/>
        <end position="53"/>
    </location>
</feature>
<dbReference type="OMA" id="GGNNVMF"/>
<gene>
    <name evidence="2" type="ORF">KK1_010401</name>
</gene>
<keyword evidence="3" id="KW-1185">Reference proteome</keyword>
<dbReference type="Pfam" id="PF04389">
    <property type="entry name" value="Peptidase_M28"/>
    <property type="match status" value="1"/>
</dbReference>